<evidence type="ECO:0000256" key="2">
    <source>
        <dbReference type="ARBA" id="ARBA00005262"/>
    </source>
</evidence>
<dbReference type="Proteomes" id="UP000185491">
    <property type="component" value="Chromosome"/>
</dbReference>
<dbReference type="Pfam" id="PF02417">
    <property type="entry name" value="Chromate_transp"/>
    <property type="match status" value="2"/>
</dbReference>
<keyword evidence="5 7" id="KW-1133">Transmembrane helix</keyword>
<dbReference type="EMBL" id="CP009249">
    <property type="protein sequence ID" value="APT92045.1"/>
    <property type="molecule type" value="Genomic_DNA"/>
</dbReference>
<feature type="transmembrane region" description="Helical" evidence="7">
    <location>
        <begin position="187"/>
        <end position="207"/>
    </location>
</feature>
<evidence type="ECO:0000256" key="5">
    <source>
        <dbReference type="ARBA" id="ARBA00022989"/>
    </source>
</evidence>
<protein>
    <submittedName>
        <fullName evidence="8">Chromate transporter</fullName>
    </submittedName>
</protein>
<dbReference type="STRING" id="161895.CPHO_03105"/>
<evidence type="ECO:0000256" key="7">
    <source>
        <dbReference type="SAM" id="Phobius"/>
    </source>
</evidence>
<feature type="transmembrane region" description="Helical" evidence="7">
    <location>
        <begin position="318"/>
        <end position="335"/>
    </location>
</feature>
<dbReference type="PANTHER" id="PTHR33567">
    <property type="entry name" value="CHROMATE ION TRANSPORTER (EUROFUNG)"/>
    <property type="match status" value="1"/>
</dbReference>
<comment type="similarity">
    <text evidence="2">Belongs to the chromate ion transporter (CHR) (TC 2.A.51) family.</text>
</comment>
<keyword evidence="9" id="KW-1185">Reference proteome</keyword>
<dbReference type="KEGG" id="cpho:CPHO_03105"/>
<evidence type="ECO:0000313" key="9">
    <source>
        <dbReference type="Proteomes" id="UP000185491"/>
    </source>
</evidence>
<organism evidence="8 9">
    <name type="scientific">Corynebacterium phocae</name>
    <dbReference type="NCBI Taxonomy" id="161895"/>
    <lineage>
        <taxon>Bacteria</taxon>
        <taxon>Bacillati</taxon>
        <taxon>Actinomycetota</taxon>
        <taxon>Actinomycetes</taxon>
        <taxon>Mycobacteriales</taxon>
        <taxon>Corynebacteriaceae</taxon>
        <taxon>Corynebacterium</taxon>
    </lineage>
</organism>
<sequence>MCKNMLAEIRRAFGPLGWTSFGGPAAHLSYFRTEVVQRRRWMTDNTYADLVSLAQFTPGPGSSKVGMAIGYDRAGLTGMAYSWLWFTAPSALIMGVFGLSLGTLADAGWVHGLLAAAAGVVAHAVVGMAHKLITGPVTAAFAVATFASLFWLPQLLPILLAAAAGALLLRPTGTLAQAPPLRTVPPALGWGSAILFFGLLVVLRLAALSGVRVFERASAFYESGALVFGGGHVVLPLLEEKFVASGWVSQADFLSGYSLAQAMPGPLFTFATYVGAVDGGIGGAVLGTLCIFLPGALLTLAGLYFWGIFRANPRVRGAFAGVNAAVVGLLAHALWDPIITHGVTGAGQTAIAVGAFAALVFKAPPWTVALGAAALGLALL</sequence>
<keyword evidence="3" id="KW-1003">Cell membrane</keyword>
<evidence type="ECO:0000256" key="6">
    <source>
        <dbReference type="ARBA" id="ARBA00023136"/>
    </source>
</evidence>
<dbReference type="GO" id="GO:0015109">
    <property type="term" value="F:chromate transmembrane transporter activity"/>
    <property type="evidence" value="ECO:0007669"/>
    <property type="project" value="InterPro"/>
</dbReference>
<dbReference type="InterPro" id="IPR014047">
    <property type="entry name" value="Chr_Tranpt_l_chain"/>
</dbReference>
<dbReference type="OrthoDB" id="8969999at2"/>
<name>A0A1L7D1M2_9CORY</name>
<dbReference type="PIRSF" id="PIRSF004810">
    <property type="entry name" value="ChrA"/>
    <property type="match status" value="1"/>
</dbReference>
<dbReference type="InterPro" id="IPR003370">
    <property type="entry name" value="Chromate_transpt"/>
</dbReference>
<reference evidence="8 9" key="1">
    <citation type="submission" date="2014-08" db="EMBL/GenBank/DDBJ databases">
        <title>Complete genome sequence of Corynebacterium phocae M408/89/1(T)(=DSM 44612(T)), isolated from the common seal (Phoca vitulina).</title>
        <authorList>
            <person name="Ruckert C."/>
            <person name="Albersmeier A."/>
            <person name="Winkler A."/>
            <person name="Kalinowski J."/>
        </authorList>
    </citation>
    <scope>NUCLEOTIDE SEQUENCE [LARGE SCALE GENOMIC DNA]</scope>
    <source>
        <strain evidence="8 9">M408/89/1</strain>
    </source>
</reference>
<proteinExistence type="inferred from homology"/>
<dbReference type="AlphaFoldDB" id="A0A1L7D1M2"/>
<feature type="transmembrane region" description="Helical" evidence="7">
    <location>
        <begin position="108"/>
        <end position="129"/>
    </location>
</feature>
<keyword evidence="6 7" id="KW-0472">Membrane</keyword>
<feature type="transmembrane region" description="Helical" evidence="7">
    <location>
        <begin position="141"/>
        <end position="167"/>
    </location>
</feature>
<evidence type="ECO:0000313" key="8">
    <source>
        <dbReference type="EMBL" id="APT92045.1"/>
    </source>
</evidence>
<comment type="subcellular location">
    <subcellularLocation>
        <location evidence="1">Cell membrane</location>
        <topology evidence="1">Multi-pass membrane protein</topology>
    </subcellularLocation>
</comment>
<feature type="transmembrane region" description="Helical" evidence="7">
    <location>
        <begin position="83"/>
        <end position="102"/>
    </location>
</feature>
<feature type="transmembrane region" description="Helical" evidence="7">
    <location>
        <begin position="355"/>
        <end position="379"/>
    </location>
</feature>
<evidence type="ECO:0000256" key="4">
    <source>
        <dbReference type="ARBA" id="ARBA00022692"/>
    </source>
</evidence>
<feature type="transmembrane region" description="Helical" evidence="7">
    <location>
        <begin position="281"/>
        <end position="306"/>
    </location>
</feature>
<gene>
    <name evidence="8" type="ORF">CPHO_03105</name>
</gene>
<dbReference type="NCBIfam" id="TIGR00937">
    <property type="entry name" value="2A51"/>
    <property type="match status" value="1"/>
</dbReference>
<dbReference type="PANTHER" id="PTHR33567:SF3">
    <property type="entry name" value="CHROMATE ION TRANSPORTER (EUROFUNG)"/>
    <property type="match status" value="1"/>
</dbReference>
<dbReference type="GO" id="GO:0005886">
    <property type="term" value="C:plasma membrane"/>
    <property type="evidence" value="ECO:0007669"/>
    <property type="project" value="UniProtKB-SubCell"/>
</dbReference>
<evidence type="ECO:0000256" key="3">
    <source>
        <dbReference type="ARBA" id="ARBA00022475"/>
    </source>
</evidence>
<accession>A0A1L7D1M2</accession>
<evidence type="ECO:0000256" key="1">
    <source>
        <dbReference type="ARBA" id="ARBA00004651"/>
    </source>
</evidence>
<keyword evidence="4 7" id="KW-0812">Transmembrane</keyword>